<proteinExistence type="inferred from homology"/>
<evidence type="ECO:0000256" key="4">
    <source>
        <dbReference type="ARBA" id="ARBA00022691"/>
    </source>
</evidence>
<keyword evidence="5" id="KW-0819">tRNA processing</keyword>
<feature type="region of interest" description="Disordered" evidence="12">
    <location>
        <begin position="251"/>
        <end position="290"/>
    </location>
</feature>
<dbReference type="GO" id="GO:0005634">
    <property type="term" value="C:nucleus"/>
    <property type="evidence" value="ECO:0007669"/>
    <property type="project" value="UniProtKB-SubCell"/>
</dbReference>
<keyword evidence="3" id="KW-0808">Transferase</keyword>
<dbReference type="GO" id="GO:0008033">
    <property type="term" value="P:tRNA processing"/>
    <property type="evidence" value="ECO:0007669"/>
    <property type="project" value="UniProtKB-KW"/>
</dbReference>
<evidence type="ECO:0000256" key="9">
    <source>
        <dbReference type="ARBA" id="ARBA00039242"/>
    </source>
</evidence>
<evidence type="ECO:0000256" key="5">
    <source>
        <dbReference type="ARBA" id="ARBA00022694"/>
    </source>
</evidence>
<evidence type="ECO:0000259" key="13">
    <source>
        <dbReference type="SMART" id="SM01144"/>
    </source>
</evidence>
<evidence type="ECO:0000256" key="7">
    <source>
        <dbReference type="ARBA" id="ARBA00037050"/>
    </source>
</evidence>
<dbReference type="SMART" id="SM01144">
    <property type="entry name" value="DTW"/>
    <property type="match status" value="1"/>
</dbReference>
<dbReference type="AlphaFoldDB" id="D3B3N0"/>
<evidence type="ECO:0000313" key="14">
    <source>
        <dbReference type="EMBL" id="EFA83928.1"/>
    </source>
</evidence>
<protein>
    <recommendedName>
        <fullName evidence="9">tRNA-uridine aminocarboxypropyltransferase 1</fullName>
        <ecNumber evidence="2">2.5.1.25</ecNumber>
    </recommendedName>
    <alternativeName>
        <fullName evidence="10">DTW domain-containing protein 1</fullName>
    </alternativeName>
</protein>
<comment type="function">
    <text evidence="7">Catalyzes the formation of 3-(3-amino-3-carboxypropyl)uridine (acp3U) at position 20 in the D-loop of several cytoplasmic tRNAs (acp3U(20)).</text>
</comment>
<evidence type="ECO:0000256" key="2">
    <source>
        <dbReference type="ARBA" id="ARBA00012386"/>
    </source>
</evidence>
<evidence type="ECO:0000256" key="3">
    <source>
        <dbReference type="ARBA" id="ARBA00022679"/>
    </source>
</evidence>
<comment type="similarity">
    <text evidence="8">Belongs to the TDD superfamily. DTWD1 family.</text>
</comment>
<keyword evidence="4" id="KW-0949">S-adenosyl-L-methionine</keyword>
<accession>D3B3N0</accession>
<gene>
    <name evidence="14" type="ORF">PPL_02998</name>
</gene>
<sequence>MENENNNKNNEDYVEDKPKFIDDSWLDTLKLTSSDHLAQLDRAVCPNCKKKRKYFCYDCYIPFGDPELAPKLKLPIKCDILHYPTELLSKSTAIHSKVVANSDVSIYEFPEVPDYDVEETVLLFPSDTSDFVRESDLSGVKRVVFIDSQWHTANRILRDARVKKLRCIKIDQHKTLFWRYQKHGDSFLATIEAIYYFYKEFHQRLHNNTYEGQYDDLLYYYTFFYRLIQNTYKEGDRHFWRKENYIKPEKTLETTTTSDNHKNESVATTITTTTTTTEEQTTKSLEELKI</sequence>
<dbReference type="GO" id="GO:0016432">
    <property type="term" value="F:tRNA-uridine aminocarboxypropyltransferase activity"/>
    <property type="evidence" value="ECO:0007669"/>
    <property type="project" value="UniProtKB-EC"/>
</dbReference>
<dbReference type="Proteomes" id="UP000001396">
    <property type="component" value="Unassembled WGS sequence"/>
</dbReference>
<name>D3B3N0_HETP5</name>
<dbReference type="FunCoup" id="D3B3N0">
    <property type="interactions" value="9"/>
</dbReference>
<evidence type="ECO:0000256" key="12">
    <source>
        <dbReference type="SAM" id="MobiDB-lite"/>
    </source>
</evidence>
<evidence type="ECO:0000256" key="1">
    <source>
        <dbReference type="ARBA" id="ARBA00004123"/>
    </source>
</evidence>
<dbReference type="EC" id="2.5.1.25" evidence="2"/>
<dbReference type="STRING" id="670386.D3B3N0"/>
<comment type="caution">
    <text evidence="14">The sequence shown here is derived from an EMBL/GenBank/DDBJ whole genome shotgun (WGS) entry which is preliminary data.</text>
</comment>
<dbReference type="RefSeq" id="XP_020436045.1">
    <property type="nucleotide sequence ID" value="XM_020573973.1"/>
</dbReference>
<evidence type="ECO:0000256" key="6">
    <source>
        <dbReference type="ARBA" id="ARBA00023242"/>
    </source>
</evidence>
<feature type="compositionally biased region" description="Low complexity" evidence="12">
    <location>
        <begin position="268"/>
        <end position="279"/>
    </location>
</feature>
<feature type="domain" description="DTW" evidence="13">
    <location>
        <begin position="52"/>
        <end position="233"/>
    </location>
</feature>
<comment type="catalytic activity">
    <reaction evidence="11">
        <text>a uridine in tRNA + S-adenosyl-L-methionine = a 3-[(3S)-3-amino-3-carboxypropyl]uridine in tRNA + S-methyl-5'-thioadenosine + H(+)</text>
        <dbReference type="Rhea" id="RHEA:62432"/>
        <dbReference type="Rhea" id="RHEA-COMP:13339"/>
        <dbReference type="Rhea" id="RHEA-COMP:16092"/>
        <dbReference type="ChEBI" id="CHEBI:15378"/>
        <dbReference type="ChEBI" id="CHEBI:17509"/>
        <dbReference type="ChEBI" id="CHEBI:59789"/>
        <dbReference type="ChEBI" id="CHEBI:65315"/>
        <dbReference type="ChEBI" id="CHEBI:82930"/>
        <dbReference type="EC" id="2.5.1.25"/>
    </reaction>
</comment>
<keyword evidence="15" id="KW-1185">Reference proteome</keyword>
<dbReference type="InterPro" id="IPR051521">
    <property type="entry name" value="tRNA_Mod/Golgi_Maint"/>
</dbReference>
<comment type="subcellular location">
    <subcellularLocation>
        <location evidence="1">Nucleus</location>
    </subcellularLocation>
</comment>
<evidence type="ECO:0000313" key="15">
    <source>
        <dbReference type="Proteomes" id="UP000001396"/>
    </source>
</evidence>
<dbReference type="Pfam" id="PF03942">
    <property type="entry name" value="DTW"/>
    <property type="match status" value="1"/>
</dbReference>
<reference evidence="14 15" key="1">
    <citation type="journal article" date="2011" name="Genome Res.">
        <title>Phylogeny-wide analysis of social amoeba genomes highlights ancient origins for complex intercellular communication.</title>
        <authorList>
            <person name="Heidel A.J."/>
            <person name="Lawal H.M."/>
            <person name="Felder M."/>
            <person name="Schilde C."/>
            <person name="Helps N.R."/>
            <person name="Tunggal B."/>
            <person name="Rivero F."/>
            <person name="John U."/>
            <person name="Schleicher M."/>
            <person name="Eichinger L."/>
            <person name="Platzer M."/>
            <person name="Noegel A.A."/>
            <person name="Schaap P."/>
            <person name="Gloeckner G."/>
        </authorList>
    </citation>
    <scope>NUCLEOTIDE SEQUENCE [LARGE SCALE GENOMIC DNA]</scope>
    <source>
        <strain evidence="15">ATCC 26659 / Pp 5 / PN500</strain>
    </source>
</reference>
<dbReference type="InParanoid" id="D3B3N0"/>
<feature type="compositionally biased region" description="Basic and acidic residues" evidence="12">
    <location>
        <begin position="280"/>
        <end position="290"/>
    </location>
</feature>
<dbReference type="EMBL" id="ADBJ01000010">
    <property type="protein sequence ID" value="EFA83928.1"/>
    <property type="molecule type" value="Genomic_DNA"/>
</dbReference>
<evidence type="ECO:0000256" key="11">
    <source>
        <dbReference type="ARBA" id="ARBA00048718"/>
    </source>
</evidence>
<dbReference type="PANTHER" id="PTHR15627">
    <property type="entry name" value="NATURAL KILLER CELL-SPECIFIC ANTIGEN KLIP1"/>
    <property type="match status" value="1"/>
</dbReference>
<dbReference type="PANTHER" id="PTHR15627:SF8">
    <property type="entry name" value="TRNA-URIDINE AMINOCARBOXYPROPYLTRANSFERASE 1"/>
    <property type="match status" value="1"/>
</dbReference>
<dbReference type="InterPro" id="IPR005636">
    <property type="entry name" value="DTW"/>
</dbReference>
<dbReference type="GeneID" id="31358521"/>
<dbReference type="OMA" id="VNAWGLN"/>
<evidence type="ECO:0000256" key="8">
    <source>
        <dbReference type="ARBA" id="ARBA00038290"/>
    </source>
</evidence>
<keyword evidence="6" id="KW-0539">Nucleus</keyword>
<organism evidence="14 15">
    <name type="scientific">Heterostelium pallidum (strain ATCC 26659 / Pp 5 / PN500)</name>
    <name type="common">Cellular slime mold</name>
    <name type="synonym">Polysphondylium pallidum</name>
    <dbReference type="NCBI Taxonomy" id="670386"/>
    <lineage>
        <taxon>Eukaryota</taxon>
        <taxon>Amoebozoa</taxon>
        <taxon>Evosea</taxon>
        <taxon>Eumycetozoa</taxon>
        <taxon>Dictyostelia</taxon>
        <taxon>Acytosteliales</taxon>
        <taxon>Acytosteliaceae</taxon>
        <taxon>Heterostelium</taxon>
    </lineage>
</organism>
<evidence type="ECO:0000256" key="10">
    <source>
        <dbReference type="ARBA" id="ARBA00042508"/>
    </source>
</evidence>